<dbReference type="RefSeq" id="WP_171475732.1">
    <property type="nucleotide sequence ID" value="NZ_CP053452.2"/>
</dbReference>
<dbReference type="KEGG" id="ftj:FTUN_8760"/>
<gene>
    <name evidence="1" type="ORF">FTUN_8760</name>
</gene>
<evidence type="ECO:0000313" key="2">
    <source>
        <dbReference type="Proteomes" id="UP000503447"/>
    </source>
</evidence>
<dbReference type="Proteomes" id="UP000503447">
    <property type="component" value="Chromosome"/>
</dbReference>
<proteinExistence type="predicted"/>
<accession>A0A6M5Z6Y1</accession>
<name>A0A6M5Z6Y1_9BACT</name>
<protein>
    <submittedName>
        <fullName evidence="1">Uncharacterized protein</fullName>
    </submittedName>
</protein>
<organism evidence="1 2">
    <name type="scientific">Frigoriglobus tundricola</name>
    <dbReference type="NCBI Taxonomy" id="2774151"/>
    <lineage>
        <taxon>Bacteria</taxon>
        <taxon>Pseudomonadati</taxon>
        <taxon>Planctomycetota</taxon>
        <taxon>Planctomycetia</taxon>
        <taxon>Gemmatales</taxon>
        <taxon>Gemmataceae</taxon>
        <taxon>Frigoriglobus</taxon>
    </lineage>
</organism>
<dbReference type="EMBL" id="CP053452">
    <property type="protein sequence ID" value="QJX01121.1"/>
    <property type="molecule type" value="Genomic_DNA"/>
</dbReference>
<evidence type="ECO:0000313" key="1">
    <source>
        <dbReference type="EMBL" id="QJX01121.1"/>
    </source>
</evidence>
<keyword evidence="2" id="KW-1185">Reference proteome</keyword>
<reference evidence="2" key="1">
    <citation type="submission" date="2020-05" db="EMBL/GenBank/DDBJ databases">
        <title>Frigoriglobus tundricola gen. nov., sp. nov., a psychrotolerant cellulolytic planctomycete of the family Gemmataceae with two divergent copies of 16S rRNA gene.</title>
        <authorList>
            <person name="Kulichevskaya I.S."/>
            <person name="Ivanova A.A."/>
            <person name="Naumoff D.G."/>
            <person name="Beletsky A.V."/>
            <person name="Rijpstra W.I.C."/>
            <person name="Sinninghe Damste J.S."/>
            <person name="Mardanov A.V."/>
            <person name="Ravin N.V."/>
            <person name="Dedysh S.N."/>
        </authorList>
    </citation>
    <scope>NUCLEOTIDE SEQUENCE [LARGE SCALE GENOMIC DNA]</scope>
    <source>
        <strain evidence="2">PL17</strain>
    </source>
</reference>
<sequence>MVEHRFRDQLAQLPPALAKVPASCGMSAFVPCPMFAAFTSMQQSQIQEIYRVAAERTREQLRPKPSRIPQFSLN</sequence>
<dbReference type="AlphaFoldDB" id="A0A6M5Z6Y1"/>